<dbReference type="Gramene" id="Manes.11G099100.1.v8.1">
    <property type="protein sequence ID" value="Manes.11G099100.1.v8.1.CDS.1"/>
    <property type="gene ID" value="Manes.11G099100.v8.1"/>
</dbReference>
<dbReference type="EMBL" id="CM004397">
    <property type="protein sequence ID" value="OAY37407.1"/>
    <property type="molecule type" value="Genomic_DNA"/>
</dbReference>
<keyword evidence="2" id="KW-1185">Reference proteome</keyword>
<gene>
    <name evidence="1" type="ORF">MANES_11G099100v8</name>
</gene>
<reference evidence="2" key="1">
    <citation type="journal article" date="2016" name="Nat. Biotechnol.">
        <title>Sequencing wild and cultivated cassava and related species reveals extensive interspecific hybridization and genetic diversity.</title>
        <authorList>
            <person name="Bredeson J.V."/>
            <person name="Lyons J.B."/>
            <person name="Prochnik S.E."/>
            <person name="Wu G.A."/>
            <person name="Ha C.M."/>
            <person name="Edsinger-Gonzales E."/>
            <person name="Grimwood J."/>
            <person name="Schmutz J."/>
            <person name="Rabbi I.Y."/>
            <person name="Egesi C."/>
            <person name="Nauluvula P."/>
            <person name="Lebot V."/>
            <person name="Ndunguru J."/>
            <person name="Mkamilo G."/>
            <person name="Bart R.S."/>
            <person name="Setter T.L."/>
            <person name="Gleadow R.M."/>
            <person name="Kulakow P."/>
            <person name="Ferguson M.E."/>
            <person name="Rounsley S."/>
            <person name="Rokhsar D.S."/>
        </authorList>
    </citation>
    <scope>NUCLEOTIDE SEQUENCE [LARGE SCALE GENOMIC DNA]</scope>
    <source>
        <strain evidence="2">cv. AM560-2</strain>
    </source>
</reference>
<dbReference type="Proteomes" id="UP000091857">
    <property type="component" value="Chromosome 11"/>
</dbReference>
<dbReference type="PANTHER" id="PTHR34569:SF12">
    <property type="entry name" value="TRANSMEMBRANE PROTEIN"/>
    <property type="match status" value="1"/>
</dbReference>
<accession>A0A2C9V191</accession>
<dbReference type="AlphaFoldDB" id="A0A2C9V191"/>
<proteinExistence type="predicted"/>
<dbReference type="PANTHER" id="PTHR34569">
    <property type="entry name" value="EXPRESSED PROTEIN"/>
    <property type="match status" value="1"/>
</dbReference>
<evidence type="ECO:0000313" key="2">
    <source>
        <dbReference type="Proteomes" id="UP000091857"/>
    </source>
</evidence>
<organism evidence="1 2">
    <name type="scientific">Manihot esculenta</name>
    <name type="common">Cassava</name>
    <name type="synonym">Jatropha manihot</name>
    <dbReference type="NCBI Taxonomy" id="3983"/>
    <lineage>
        <taxon>Eukaryota</taxon>
        <taxon>Viridiplantae</taxon>
        <taxon>Streptophyta</taxon>
        <taxon>Embryophyta</taxon>
        <taxon>Tracheophyta</taxon>
        <taxon>Spermatophyta</taxon>
        <taxon>Magnoliopsida</taxon>
        <taxon>eudicotyledons</taxon>
        <taxon>Gunneridae</taxon>
        <taxon>Pentapetalae</taxon>
        <taxon>rosids</taxon>
        <taxon>fabids</taxon>
        <taxon>Malpighiales</taxon>
        <taxon>Euphorbiaceae</taxon>
        <taxon>Crotonoideae</taxon>
        <taxon>Manihoteae</taxon>
        <taxon>Manihot</taxon>
    </lineage>
</organism>
<protein>
    <submittedName>
        <fullName evidence="1">Uncharacterized protein</fullName>
    </submittedName>
</protein>
<sequence length="113" mass="12901">MIKIQPAAYTSLKDLLPLSPPTIASPTHNSSWYEIPIKNPLVKQAALAYLQPMSNTPEVGDKGFFERLREIICGEYGCFGWMNDVVFKCLTEAFWGRRDEIEDEEDEDDDKVD</sequence>
<comment type="caution">
    <text evidence="1">The sequence shown here is derived from an EMBL/GenBank/DDBJ whole genome shotgun (WGS) entry which is preliminary data.</text>
</comment>
<name>A0A2C9V191_MANES</name>
<evidence type="ECO:0000313" key="1">
    <source>
        <dbReference type="EMBL" id="OAY37407.1"/>
    </source>
</evidence>